<keyword evidence="3" id="KW-0540">Nuclease</keyword>
<dbReference type="PROSITE" id="PS50828">
    <property type="entry name" value="SMR"/>
    <property type="match status" value="1"/>
</dbReference>
<gene>
    <name evidence="3" type="primary">mutS2</name>
    <name evidence="3" type="ORF">AOPFMNJM_3573</name>
</gene>
<sequence length="211" mass="22926">MSGRRGRRLSGEEIWLWGEVARFVTPLAGRGVPVEMEPDRRPAKAPPAPPITVPAAKEPKAPAKQPGKPVEKRISKPAPVRSFAAAPYQAPVPSSAPKPLDGLERRARTGLVRGRLPIEARIDLHGMVQAEAHAALVGFLHRCRAAGHSHVLVVTGKGGEDRGAFAERGVLRRSVPHWLRSPVLEPMVLAFEPAGRRHGGEGALYVRLRRR</sequence>
<name>A0ABQ4SYI9_9HYPH</name>
<dbReference type="RefSeq" id="WP_238277801.1">
    <property type="nucleotide sequence ID" value="NZ_BPQR01000068.1"/>
</dbReference>
<evidence type="ECO:0000313" key="3">
    <source>
        <dbReference type="EMBL" id="GJE08237.1"/>
    </source>
</evidence>
<reference evidence="3" key="1">
    <citation type="journal article" date="2021" name="Front. Microbiol.">
        <title>Comprehensive Comparative Genomics and Phenotyping of Methylobacterium Species.</title>
        <authorList>
            <person name="Alessa O."/>
            <person name="Ogura Y."/>
            <person name="Fujitani Y."/>
            <person name="Takami H."/>
            <person name="Hayashi T."/>
            <person name="Sahin N."/>
            <person name="Tani A."/>
        </authorList>
    </citation>
    <scope>NUCLEOTIDE SEQUENCE</scope>
    <source>
        <strain evidence="3">LMG 23639</strain>
    </source>
</reference>
<organism evidence="3 4">
    <name type="scientific">Methylobacterium jeotgali</name>
    <dbReference type="NCBI Taxonomy" id="381630"/>
    <lineage>
        <taxon>Bacteria</taxon>
        <taxon>Pseudomonadati</taxon>
        <taxon>Pseudomonadota</taxon>
        <taxon>Alphaproteobacteria</taxon>
        <taxon>Hyphomicrobiales</taxon>
        <taxon>Methylobacteriaceae</taxon>
        <taxon>Methylobacterium</taxon>
    </lineage>
</organism>
<dbReference type="PANTHER" id="PTHR35562">
    <property type="entry name" value="DNA ENDONUCLEASE SMRA-RELATED"/>
    <property type="match status" value="1"/>
</dbReference>
<dbReference type="PANTHER" id="PTHR35562:SF2">
    <property type="entry name" value="DNA ENDONUCLEASE SMRA-RELATED"/>
    <property type="match status" value="1"/>
</dbReference>
<keyword evidence="4" id="KW-1185">Reference proteome</keyword>
<keyword evidence="3" id="KW-0378">Hydrolase</keyword>
<proteinExistence type="predicted"/>
<evidence type="ECO:0000313" key="4">
    <source>
        <dbReference type="Proteomes" id="UP001055102"/>
    </source>
</evidence>
<dbReference type="GO" id="GO:0004519">
    <property type="term" value="F:endonuclease activity"/>
    <property type="evidence" value="ECO:0007669"/>
    <property type="project" value="UniProtKB-KW"/>
</dbReference>
<comment type="caution">
    <text evidence="3">The sequence shown here is derived from an EMBL/GenBank/DDBJ whole genome shotgun (WGS) entry which is preliminary data.</text>
</comment>
<evidence type="ECO:0000256" key="1">
    <source>
        <dbReference type="SAM" id="MobiDB-lite"/>
    </source>
</evidence>
<feature type="region of interest" description="Disordered" evidence="1">
    <location>
        <begin position="33"/>
        <end position="73"/>
    </location>
</feature>
<feature type="domain" description="Smr" evidence="2">
    <location>
        <begin position="122"/>
        <end position="209"/>
    </location>
</feature>
<keyword evidence="3" id="KW-0255">Endonuclease</keyword>
<dbReference type="InterPro" id="IPR002625">
    <property type="entry name" value="Smr_dom"/>
</dbReference>
<dbReference type="EMBL" id="BPQR01000068">
    <property type="protein sequence ID" value="GJE08237.1"/>
    <property type="molecule type" value="Genomic_DNA"/>
</dbReference>
<dbReference type="Pfam" id="PF01713">
    <property type="entry name" value="Smr"/>
    <property type="match status" value="1"/>
</dbReference>
<dbReference type="SMART" id="SM00463">
    <property type="entry name" value="SMR"/>
    <property type="match status" value="1"/>
</dbReference>
<evidence type="ECO:0000259" key="2">
    <source>
        <dbReference type="PROSITE" id="PS50828"/>
    </source>
</evidence>
<protein>
    <submittedName>
        <fullName evidence="3">Endonuclease MutS2</fullName>
    </submittedName>
</protein>
<dbReference type="SUPFAM" id="SSF160443">
    <property type="entry name" value="SMR domain-like"/>
    <property type="match status" value="1"/>
</dbReference>
<dbReference type="Proteomes" id="UP001055102">
    <property type="component" value="Unassembled WGS sequence"/>
</dbReference>
<dbReference type="InterPro" id="IPR036063">
    <property type="entry name" value="Smr_dom_sf"/>
</dbReference>
<dbReference type="Gene3D" id="3.30.1370.110">
    <property type="match status" value="1"/>
</dbReference>
<accession>A0ABQ4SYI9</accession>
<reference evidence="3" key="2">
    <citation type="submission" date="2021-08" db="EMBL/GenBank/DDBJ databases">
        <authorList>
            <person name="Tani A."/>
            <person name="Ola A."/>
            <person name="Ogura Y."/>
            <person name="Katsura K."/>
            <person name="Hayashi T."/>
        </authorList>
    </citation>
    <scope>NUCLEOTIDE SEQUENCE</scope>
    <source>
        <strain evidence="3">LMG 23639</strain>
    </source>
</reference>